<sequence length="324" mass="37109">MQYNDKISIVVPAYCEPSKVKRFMDAILNIDYPNNLVELILIDDCSPISLAEIAGSYAEAFKDKINFLFHRNQKNSGRAISRNVGISLATNSLIMFIDIDNLLEPNALKMIVSFFHGKSYTAARINIRIDPARLNTSNYLRYFDSRYLGARNMPEGIISTRFFASDGIILTRDIIDTIGGFDETFYHYGCEDEELGIRVSKAKYDFYFLPDARAEDSDTPTLRRASERMVVYASKSFPVLKEKHPECVKDSLFSSYEVMLEDTKLLSKLLIKTIHILPLTTTRKILLWLCDKLDSKTIKIPDFVYKVVLALSYIEGGRLRQLRM</sequence>
<protein>
    <submittedName>
        <fullName evidence="2">Glycosyl transferase</fullName>
    </submittedName>
</protein>
<dbReference type="InterPro" id="IPR029044">
    <property type="entry name" value="Nucleotide-diphossugar_trans"/>
</dbReference>
<keyword evidence="2" id="KW-0808">Transferase</keyword>
<feature type="domain" description="Glycosyltransferase 2-like" evidence="1">
    <location>
        <begin position="8"/>
        <end position="177"/>
    </location>
</feature>
<evidence type="ECO:0000259" key="1">
    <source>
        <dbReference type="Pfam" id="PF00535"/>
    </source>
</evidence>
<proteinExistence type="predicted"/>
<reference evidence="2" key="1">
    <citation type="submission" date="2019-03" db="EMBL/GenBank/DDBJ databases">
        <title>Genetic characterization of the O-antigen and development of a molecular serotyping scheme for Enterobacter cloacae.</title>
        <authorList>
            <person name="Li Y."/>
            <person name="Huang J."/>
            <person name="Wang X."/>
            <person name="Xu C."/>
            <person name="Han T."/>
            <person name="Guo X."/>
        </authorList>
    </citation>
    <scope>NUCLEOTIDE SEQUENCE</scope>
    <source>
        <strain evidence="2">NCTC 11585</strain>
    </source>
</reference>
<dbReference type="PANTHER" id="PTHR22916:SF64">
    <property type="entry name" value="TRANSFERASE, PUTATIVE-RELATED"/>
    <property type="match status" value="1"/>
</dbReference>
<dbReference type="AlphaFoldDB" id="A0A6B9XW34"/>
<accession>A0A6B9XW34</accession>
<evidence type="ECO:0000313" key="2">
    <source>
        <dbReference type="EMBL" id="QHR93255.1"/>
    </source>
</evidence>
<organism evidence="2">
    <name type="scientific">Enterobacter cloacae</name>
    <dbReference type="NCBI Taxonomy" id="550"/>
    <lineage>
        <taxon>Bacteria</taxon>
        <taxon>Pseudomonadati</taxon>
        <taxon>Pseudomonadota</taxon>
        <taxon>Gammaproteobacteria</taxon>
        <taxon>Enterobacterales</taxon>
        <taxon>Enterobacteriaceae</taxon>
        <taxon>Enterobacter</taxon>
        <taxon>Enterobacter cloacae complex</taxon>
    </lineage>
</organism>
<dbReference type="InterPro" id="IPR001173">
    <property type="entry name" value="Glyco_trans_2-like"/>
</dbReference>
<dbReference type="EMBL" id="MK595728">
    <property type="protein sequence ID" value="QHR93255.1"/>
    <property type="molecule type" value="Genomic_DNA"/>
</dbReference>
<dbReference type="CDD" id="cd00761">
    <property type="entry name" value="Glyco_tranf_GTA_type"/>
    <property type="match status" value="1"/>
</dbReference>
<dbReference type="Gene3D" id="3.90.550.10">
    <property type="entry name" value="Spore Coat Polysaccharide Biosynthesis Protein SpsA, Chain A"/>
    <property type="match status" value="1"/>
</dbReference>
<dbReference type="PANTHER" id="PTHR22916">
    <property type="entry name" value="GLYCOSYLTRANSFERASE"/>
    <property type="match status" value="1"/>
</dbReference>
<dbReference type="Pfam" id="PF00535">
    <property type="entry name" value="Glycos_transf_2"/>
    <property type="match status" value="1"/>
</dbReference>
<dbReference type="SUPFAM" id="SSF53448">
    <property type="entry name" value="Nucleotide-diphospho-sugar transferases"/>
    <property type="match status" value="1"/>
</dbReference>
<dbReference type="GO" id="GO:0016758">
    <property type="term" value="F:hexosyltransferase activity"/>
    <property type="evidence" value="ECO:0007669"/>
    <property type="project" value="UniProtKB-ARBA"/>
</dbReference>
<name>A0A6B9XW34_ENTCL</name>